<dbReference type="InterPro" id="IPR001412">
    <property type="entry name" value="aa-tRNA-synth_I_CS"/>
</dbReference>
<comment type="similarity">
    <text evidence="1 8 9">Belongs to the class-I aminoacyl-tRNA synthetase family.</text>
</comment>
<dbReference type="InterPro" id="IPR050203">
    <property type="entry name" value="Trp-tRNA_synthetase"/>
</dbReference>
<feature type="binding site" evidence="8">
    <location>
        <position position="145"/>
    </location>
    <ligand>
        <name>L-tryptophan</name>
        <dbReference type="ChEBI" id="CHEBI:57912"/>
    </ligand>
</feature>
<dbReference type="EC" id="6.1.1.2" evidence="8"/>
<keyword evidence="11" id="KW-1185">Reference proteome</keyword>
<dbReference type="Gene3D" id="1.10.240.10">
    <property type="entry name" value="Tyrosyl-Transfer RNA Synthetase"/>
    <property type="match status" value="1"/>
</dbReference>
<feature type="binding site" evidence="8">
    <location>
        <begin position="205"/>
        <end position="209"/>
    </location>
    <ligand>
        <name>ATP</name>
        <dbReference type="ChEBI" id="CHEBI:30616"/>
    </ligand>
</feature>
<sequence>MENTVNTTPETKKKRVLSMIQPTGMFTLGNYLGALKNFVALQNDYECVYALADLHAITVRQNPAEFRKNTLSAYAMMLALGIDPEKSIFFIQSQVPEHAQLAWVLSCYTQFGELSRMTQFKDKSAKHADNVNAGLFTYPSLMAADILLYNADYVPVGADQKQHLELCRNIAERFNGLYSPTFVVPDGLIPKTGARIMSLQDPTKKMSKSDENTAGFITMLDTPAEIMKKFKRAVTDSEARVYYGENKAGINNLMGIYSCITGKSYDEIEKEFEGRGYGDFKTAVGEAVVKELEPIQARYNELIKDKAYLEKCYSEAAPRAEAIARRTLQKVMKKVGYLPVAH</sequence>
<feature type="short sequence motif" description="'HIGH' region" evidence="8">
    <location>
        <begin position="22"/>
        <end position="30"/>
    </location>
</feature>
<dbReference type="Pfam" id="PF00579">
    <property type="entry name" value="tRNA-synt_1b"/>
    <property type="match status" value="1"/>
</dbReference>
<feature type="short sequence motif" description="'KMSKS' region" evidence="8">
    <location>
        <begin position="205"/>
        <end position="209"/>
    </location>
</feature>
<dbReference type="InterPro" id="IPR002306">
    <property type="entry name" value="Trp-tRNA-ligase"/>
</dbReference>
<feature type="binding site" evidence="8">
    <location>
        <begin position="21"/>
        <end position="23"/>
    </location>
    <ligand>
        <name>ATP</name>
        <dbReference type="ChEBI" id="CHEBI:30616"/>
    </ligand>
</feature>
<gene>
    <name evidence="8 10" type="primary">trpS</name>
    <name evidence="10" type="ORF">LKD31_02895</name>
</gene>
<evidence type="ECO:0000256" key="7">
    <source>
        <dbReference type="ARBA" id="ARBA00049929"/>
    </source>
</evidence>
<dbReference type="InterPro" id="IPR002305">
    <property type="entry name" value="aa-tRNA-synth_Ic"/>
</dbReference>
<dbReference type="PROSITE" id="PS00178">
    <property type="entry name" value="AA_TRNA_LIGASE_I"/>
    <property type="match status" value="1"/>
</dbReference>
<evidence type="ECO:0000313" key="10">
    <source>
        <dbReference type="EMBL" id="MCC2135961.1"/>
    </source>
</evidence>
<evidence type="ECO:0000256" key="8">
    <source>
        <dbReference type="HAMAP-Rule" id="MF_00140"/>
    </source>
</evidence>
<dbReference type="PANTHER" id="PTHR43766:SF1">
    <property type="entry name" value="TRYPTOPHAN--TRNA LIGASE, MITOCHONDRIAL"/>
    <property type="match status" value="1"/>
</dbReference>
<evidence type="ECO:0000256" key="6">
    <source>
        <dbReference type="ARBA" id="ARBA00023146"/>
    </source>
</evidence>
<evidence type="ECO:0000313" key="11">
    <source>
        <dbReference type="Proteomes" id="UP001199424"/>
    </source>
</evidence>
<dbReference type="PANTHER" id="PTHR43766">
    <property type="entry name" value="TRYPTOPHAN--TRNA LIGASE, MITOCHONDRIAL"/>
    <property type="match status" value="1"/>
</dbReference>
<dbReference type="InterPro" id="IPR024109">
    <property type="entry name" value="Trp-tRNA-ligase_bac-type"/>
</dbReference>
<dbReference type="HAMAP" id="MF_00140_B">
    <property type="entry name" value="Trp_tRNA_synth_B"/>
    <property type="match status" value="1"/>
</dbReference>
<feature type="binding site" evidence="8">
    <location>
        <begin position="29"/>
        <end position="30"/>
    </location>
    <ligand>
        <name>ATP</name>
        <dbReference type="ChEBI" id="CHEBI:30616"/>
    </ligand>
</feature>
<keyword evidence="6 8" id="KW-0030">Aminoacyl-tRNA synthetase</keyword>
<dbReference type="NCBIfam" id="TIGR00233">
    <property type="entry name" value="trpS"/>
    <property type="match status" value="1"/>
</dbReference>
<dbReference type="SUPFAM" id="SSF52374">
    <property type="entry name" value="Nucleotidylyl transferase"/>
    <property type="match status" value="1"/>
</dbReference>
<dbReference type="GO" id="GO:0004830">
    <property type="term" value="F:tryptophan-tRNA ligase activity"/>
    <property type="evidence" value="ECO:0007669"/>
    <property type="project" value="UniProtKB-UniRule"/>
</dbReference>
<evidence type="ECO:0000256" key="1">
    <source>
        <dbReference type="ARBA" id="ARBA00005594"/>
    </source>
</evidence>
<dbReference type="FunFam" id="1.10.240.10:FF:000002">
    <property type="entry name" value="Tryptophan--tRNA ligase"/>
    <property type="match status" value="1"/>
</dbReference>
<dbReference type="Proteomes" id="UP001199424">
    <property type="component" value="Unassembled WGS sequence"/>
</dbReference>
<dbReference type="GO" id="GO:0006436">
    <property type="term" value="P:tryptophanyl-tRNA aminoacylation"/>
    <property type="evidence" value="ECO:0007669"/>
    <property type="project" value="UniProtKB-UniRule"/>
</dbReference>
<accession>A0AAE3DEZ1</accession>
<dbReference type="Gene3D" id="3.40.50.620">
    <property type="entry name" value="HUPs"/>
    <property type="match status" value="1"/>
</dbReference>
<dbReference type="CDD" id="cd00806">
    <property type="entry name" value="TrpRS_core"/>
    <property type="match status" value="1"/>
</dbReference>
<evidence type="ECO:0000256" key="5">
    <source>
        <dbReference type="ARBA" id="ARBA00022917"/>
    </source>
</evidence>
<comment type="function">
    <text evidence="8">Catalyzes the attachment of tryptophan to tRNA(Trp).</text>
</comment>
<protein>
    <recommendedName>
        <fullName evidence="8">Tryptophan--tRNA ligase</fullName>
        <ecNumber evidence="8">6.1.1.2</ecNumber>
    </recommendedName>
    <alternativeName>
        <fullName evidence="8">Tryptophanyl-tRNA synthetase</fullName>
        <shortName evidence="8">TrpRS</shortName>
    </alternativeName>
</protein>
<evidence type="ECO:0000256" key="9">
    <source>
        <dbReference type="RuleBase" id="RU363036"/>
    </source>
</evidence>
<comment type="caution">
    <text evidence="10">The sequence shown here is derived from an EMBL/GenBank/DDBJ whole genome shotgun (WGS) entry which is preliminary data.</text>
</comment>
<dbReference type="RefSeq" id="WP_308448545.1">
    <property type="nucleotide sequence ID" value="NZ_JAJEQC010000002.1"/>
</dbReference>
<feature type="binding site" evidence="8">
    <location>
        <begin position="157"/>
        <end position="159"/>
    </location>
    <ligand>
        <name>ATP</name>
        <dbReference type="ChEBI" id="CHEBI:30616"/>
    </ligand>
</feature>
<proteinExistence type="inferred from homology"/>
<dbReference type="AlphaFoldDB" id="A0AAE3DEZ1"/>
<evidence type="ECO:0000256" key="3">
    <source>
        <dbReference type="ARBA" id="ARBA00022741"/>
    </source>
</evidence>
<dbReference type="EMBL" id="JAJEQC010000002">
    <property type="protein sequence ID" value="MCC2135961.1"/>
    <property type="molecule type" value="Genomic_DNA"/>
</dbReference>
<keyword evidence="5 8" id="KW-0648">Protein biosynthesis</keyword>
<dbReference type="PRINTS" id="PR01039">
    <property type="entry name" value="TRNASYNTHTRP"/>
</dbReference>
<organism evidence="10 11">
    <name type="scientific">Hominenteromicrobium mulieris</name>
    <dbReference type="NCBI Taxonomy" id="2885357"/>
    <lineage>
        <taxon>Bacteria</taxon>
        <taxon>Bacillati</taxon>
        <taxon>Bacillota</taxon>
        <taxon>Clostridia</taxon>
        <taxon>Eubacteriales</taxon>
        <taxon>Oscillospiraceae</taxon>
        <taxon>Hominenteromicrobium</taxon>
    </lineage>
</organism>
<evidence type="ECO:0000256" key="2">
    <source>
        <dbReference type="ARBA" id="ARBA00022598"/>
    </source>
</evidence>
<name>A0AAE3DEZ1_9FIRM</name>
<dbReference type="GO" id="GO:0005829">
    <property type="term" value="C:cytosol"/>
    <property type="evidence" value="ECO:0007669"/>
    <property type="project" value="TreeGrafter"/>
</dbReference>
<dbReference type="GO" id="GO:0005524">
    <property type="term" value="F:ATP binding"/>
    <property type="evidence" value="ECO:0007669"/>
    <property type="project" value="UniProtKB-UniRule"/>
</dbReference>
<reference evidence="10" key="1">
    <citation type="submission" date="2021-10" db="EMBL/GenBank/DDBJ databases">
        <title>Anaerobic single-cell dispensing facilitates the cultivation of human gut bacteria.</title>
        <authorList>
            <person name="Afrizal A."/>
        </authorList>
    </citation>
    <scope>NUCLEOTIDE SEQUENCE</scope>
    <source>
        <strain evidence="10">CLA-AA-H250</strain>
    </source>
</reference>
<keyword evidence="2 8" id="KW-0436">Ligase</keyword>
<comment type="catalytic activity">
    <reaction evidence="7 8">
        <text>tRNA(Trp) + L-tryptophan + ATP = L-tryptophyl-tRNA(Trp) + AMP + diphosphate + H(+)</text>
        <dbReference type="Rhea" id="RHEA:24080"/>
        <dbReference type="Rhea" id="RHEA-COMP:9671"/>
        <dbReference type="Rhea" id="RHEA-COMP:9705"/>
        <dbReference type="ChEBI" id="CHEBI:15378"/>
        <dbReference type="ChEBI" id="CHEBI:30616"/>
        <dbReference type="ChEBI" id="CHEBI:33019"/>
        <dbReference type="ChEBI" id="CHEBI:57912"/>
        <dbReference type="ChEBI" id="CHEBI:78442"/>
        <dbReference type="ChEBI" id="CHEBI:78535"/>
        <dbReference type="ChEBI" id="CHEBI:456215"/>
        <dbReference type="EC" id="6.1.1.2"/>
    </reaction>
</comment>
<dbReference type="InterPro" id="IPR014729">
    <property type="entry name" value="Rossmann-like_a/b/a_fold"/>
</dbReference>
<comment type="subcellular location">
    <subcellularLocation>
        <location evidence="8">Cytoplasm</location>
    </subcellularLocation>
</comment>
<keyword evidence="8" id="KW-0963">Cytoplasm</keyword>
<keyword evidence="4 8" id="KW-0067">ATP-binding</keyword>
<comment type="subunit">
    <text evidence="8">Homodimer.</text>
</comment>
<evidence type="ECO:0000256" key="4">
    <source>
        <dbReference type="ARBA" id="ARBA00022840"/>
    </source>
</evidence>
<keyword evidence="3 8" id="KW-0547">Nucleotide-binding</keyword>
<feature type="binding site" evidence="8">
    <location>
        <position position="196"/>
    </location>
    <ligand>
        <name>ATP</name>
        <dbReference type="ChEBI" id="CHEBI:30616"/>
    </ligand>
</feature>